<dbReference type="EMBL" id="CAICTM010002567">
    <property type="protein sequence ID" value="CAB9529637.1"/>
    <property type="molecule type" value="Genomic_DNA"/>
</dbReference>
<reference evidence="1" key="1">
    <citation type="submission" date="2020-06" db="EMBL/GenBank/DDBJ databases">
        <authorList>
            <consortium name="Plant Systems Biology data submission"/>
        </authorList>
    </citation>
    <scope>NUCLEOTIDE SEQUENCE</scope>
    <source>
        <strain evidence="1">D6</strain>
    </source>
</reference>
<accession>A0A9N8EYX3</accession>
<comment type="caution">
    <text evidence="1">The sequence shown here is derived from an EMBL/GenBank/DDBJ whole genome shotgun (WGS) entry which is preliminary data.</text>
</comment>
<protein>
    <submittedName>
        <fullName evidence="1">Crinkler (CRN) family protein</fullName>
    </submittedName>
</protein>
<name>A0A9N8EYX3_9STRA</name>
<dbReference type="PANTHER" id="PTHR33129:SF1">
    <property type="entry name" value="ATP-BINDING PROTEIN"/>
    <property type="match status" value="1"/>
</dbReference>
<evidence type="ECO:0000313" key="2">
    <source>
        <dbReference type="Proteomes" id="UP001153069"/>
    </source>
</evidence>
<dbReference type="Proteomes" id="UP001153069">
    <property type="component" value="Unassembled WGS sequence"/>
</dbReference>
<gene>
    <name evidence="1" type="ORF">SEMRO_2569_G331500.1</name>
</gene>
<sequence length="636" mass="73195">MAQVKTSALANESESFTNIHFFKGLFGRVERDTIALGGRKNFLRTDTLIVRTCYKHLLPHIHNECQPKVGPGGTEYDCHCAVTGTPGIGKTVFGLYLLRHFIIQRETVLYWGQDNCVYLFSFDSAVQRIFGLKETEAGMAPEDEEKNGQSRKMYCGKWSVPDGSSVRWTDFLNCADEYNIIFIKDPAEGDKRVSLRAHEVSRLIYIVSHGHSLISHWNLKGHDFEFFYMPLWTKQEAEQCRQFLKPQTRNAGFDSLASLSQQEIDDRFHSFGGSIRGWVFPALWDELDSKVTEVVQQKGDNILKKSPNSGGSVIHMEVAFDKNRPILSLVSPQQEDAMDESEESDENPNNFSEYQYIFGSEKILDVLNEKLLHQGQETLRLCLQNWASQNGFECVYGSLFELHCHRRLESQNGNLKLRMRIVYEDASRNNDNIYEILFPKFEGTCRYPSNDPSILEDCRYNTNKLGMYFWPISSNHPTYDSAIVVNRKDLLAHGDDQDIFGDNVGQVALLLQMTVSGATGLPRRPEHSVKQLIREKFEAVFNKRVNGFKEKGKAYTAFVVPTECFKPFLFQDEENTTGHRASVQPKCQLVIEFPNVFTYKMRSPRARTEKPHMFERKKRKVFHKYDHAIQQAEINF</sequence>
<keyword evidence="2" id="KW-1185">Reference proteome</keyword>
<dbReference type="AlphaFoldDB" id="A0A9N8EYX3"/>
<dbReference type="PANTHER" id="PTHR33129">
    <property type="entry name" value="PROTEIN KINASE DOMAIN-CONTAINING PROTEIN-RELATED"/>
    <property type="match status" value="1"/>
</dbReference>
<evidence type="ECO:0000313" key="1">
    <source>
        <dbReference type="EMBL" id="CAB9529637.1"/>
    </source>
</evidence>
<dbReference type="OrthoDB" id="434211at2759"/>
<organism evidence="1 2">
    <name type="scientific">Seminavis robusta</name>
    <dbReference type="NCBI Taxonomy" id="568900"/>
    <lineage>
        <taxon>Eukaryota</taxon>
        <taxon>Sar</taxon>
        <taxon>Stramenopiles</taxon>
        <taxon>Ochrophyta</taxon>
        <taxon>Bacillariophyta</taxon>
        <taxon>Bacillariophyceae</taxon>
        <taxon>Bacillariophycidae</taxon>
        <taxon>Naviculales</taxon>
        <taxon>Naviculaceae</taxon>
        <taxon>Seminavis</taxon>
    </lineage>
</organism>
<proteinExistence type="predicted"/>
<dbReference type="InterPro" id="IPR052980">
    <property type="entry name" value="Crinkler_effector"/>
</dbReference>